<evidence type="ECO:0000256" key="2">
    <source>
        <dbReference type="ARBA" id="ARBA00004277"/>
    </source>
</evidence>
<proteinExistence type="predicted"/>
<dbReference type="Gene3D" id="2.60.40.1170">
    <property type="entry name" value="Mu homology domain, subdomain B"/>
    <property type="match status" value="2"/>
</dbReference>
<dbReference type="Pfam" id="PF05154">
    <property type="entry name" value="TM2"/>
    <property type="match status" value="1"/>
</dbReference>
<evidence type="ECO:0000256" key="11">
    <source>
        <dbReference type="SAM" id="Coils"/>
    </source>
</evidence>
<evidence type="ECO:0000256" key="10">
    <source>
        <dbReference type="ARBA" id="ARBA00023176"/>
    </source>
</evidence>
<dbReference type="Pfam" id="PF04818">
    <property type="entry name" value="CID"/>
    <property type="match status" value="1"/>
</dbReference>
<keyword evidence="17" id="KW-1185">Reference proteome</keyword>
<protein>
    <submittedName>
        <fullName evidence="16">Adaptor complexe medium subunit family protein</fullName>
    </submittedName>
</protein>
<dbReference type="GO" id="GO:0005905">
    <property type="term" value="C:clathrin-coated pit"/>
    <property type="evidence" value="ECO:0007669"/>
    <property type="project" value="UniProtKB-KW"/>
</dbReference>
<feature type="transmembrane region" description="Helical" evidence="12">
    <location>
        <begin position="756"/>
        <end position="779"/>
    </location>
</feature>
<dbReference type="InterPro" id="IPR006073">
    <property type="entry name" value="GTP-bd"/>
</dbReference>
<name>A0AAN8G8U3_TRICO</name>
<dbReference type="Pfam" id="PF16566">
    <property type="entry name" value="CREPT"/>
    <property type="match status" value="1"/>
</dbReference>
<comment type="caution">
    <text evidence="16">The sequence shown here is derived from an EMBL/GenBank/DDBJ whole genome shotgun (WGS) entry which is preliminary data.</text>
</comment>
<accession>A0AAN8G8U3</accession>
<keyword evidence="5" id="KW-0547">Nucleotide-binding</keyword>
<organism evidence="16 17">
    <name type="scientific">Trichostrongylus colubriformis</name>
    <name type="common">Black scour worm</name>
    <dbReference type="NCBI Taxonomy" id="6319"/>
    <lineage>
        <taxon>Eukaryota</taxon>
        <taxon>Metazoa</taxon>
        <taxon>Ecdysozoa</taxon>
        <taxon>Nematoda</taxon>
        <taxon>Chromadorea</taxon>
        <taxon>Rhabditida</taxon>
        <taxon>Rhabditina</taxon>
        <taxon>Rhabditomorpha</taxon>
        <taxon>Strongyloidea</taxon>
        <taxon>Trichostrongylidae</taxon>
        <taxon>Trichostrongylus</taxon>
    </lineage>
</organism>
<dbReference type="Gene3D" id="6.10.250.2560">
    <property type="match status" value="1"/>
</dbReference>
<keyword evidence="6" id="KW-0653">Protein transport</keyword>
<evidence type="ECO:0000256" key="9">
    <source>
        <dbReference type="ARBA" id="ARBA00023136"/>
    </source>
</evidence>
<dbReference type="GO" id="GO:0016192">
    <property type="term" value="P:vesicle-mediated transport"/>
    <property type="evidence" value="ECO:0007669"/>
    <property type="project" value="InterPro"/>
</dbReference>
<dbReference type="PROSITE" id="PS51710">
    <property type="entry name" value="G_OBG"/>
    <property type="match status" value="1"/>
</dbReference>
<feature type="domain" description="CID" evidence="14">
    <location>
        <begin position="1"/>
        <end position="134"/>
    </location>
</feature>
<keyword evidence="7 12" id="KW-1133">Transmembrane helix</keyword>
<dbReference type="FunFam" id="3.30.450.60:FF:000002">
    <property type="entry name" value="AP-2 complex subunit mu, putative"/>
    <property type="match status" value="1"/>
</dbReference>
<dbReference type="GO" id="GO:0003924">
    <property type="term" value="F:GTPase activity"/>
    <property type="evidence" value="ECO:0007669"/>
    <property type="project" value="InterPro"/>
</dbReference>
<keyword evidence="4 12" id="KW-0812">Transmembrane</keyword>
<evidence type="ECO:0000313" key="17">
    <source>
        <dbReference type="Proteomes" id="UP001331761"/>
    </source>
</evidence>
<dbReference type="NCBIfam" id="TIGR00231">
    <property type="entry name" value="small_GTP"/>
    <property type="match status" value="1"/>
</dbReference>
<dbReference type="InterPro" id="IPR005225">
    <property type="entry name" value="Small_GTP-bd"/>
</dbReference>
<dbReference type="Proteomes" id="UP001331761">
    <property type="component" value="Unassembled WGS sequence"/>
</dbReference>
<dbReference type="InterPro" id="IPR018240">
    <property type="entry name" value="Clathrin_mu_CS"/>
</dbReference>
<keyword evidence="9 12" id="KW-0472">Membrane</keyword>
<evidence type="ECO:0000259" key="15">
    <source>
        <dbReference type="PROSITE" id="PS51710"/>
    </source>
</evidence>
<dbReference type="InterPro" id="IPR031662">
    <property type="entry name" value="GTP-binding_2"/>
</dbReference>
<gene>
    <name evidence="16" type="ORF">GCK32_005692</name>
</gene>
<dbReference type="EMBL" id="WIXE01008448">
    <property type="protein sequence ID" value="KAK5979313.1"/>
    <property type="molecule type" value="Genomic_DNA"/>
</dbReference>
<dbReference type="InterPro" id="IPR011012">
    <property type="entry name" value="Longin-like_dom_sf"/>
</dbReference>
<evidence type="ECO:0000256" key="8">
    <source>
        <dbReference type="ARBA" id="ARBA00023134"/>
    </source>
</evidence>
<dbReference type="PROSITE" id="PS51391">
    <property type="entry name" value="CID"/>
    <property type="match status" value="1"/>
</dbReference>
<dbReference type="SUPFAM" id="SSF48464">
    <property type="entry name" value="ENTH/VHS domain"/>
    <property type="match status" value="1"/>
</dbReference>
<keyword evidence="11" id="KW-0175">Coiled coil</keyword>
<dbReference type="SUPFAM" id="SSF64356">
    <property type="entry name" value="SNARE-like"/>
    <property type="match status" value="1"/>
</dbReference>
<dbReference type="PROSITE" id="PS51072">
    <property type="entry name" value="MHD"/>
    <property type="match status" value="1"/>
</dbReference>
<evidence type="ECO:0000256" key="12">
    <source>
        <dbReference type="SAM" id="Phobius"/>
    </source>
</evidence>
<dbReference type="Pfam" id="PF01926">
    <property type="entry name" value="MMR_HSR1"/>
    <property type="match status" value="1"/>
</dbReference>
<evidence type="ECO:0000256" key="7">
    <source>
        <dbReference type="ARBA" id="ARBA00022989"/>
    </source>
</evidence>
<dbReference type="PROSITE" id="PS00990">
    <property type="entry name" value="CLAT_ADAPTOR_M_1"/>
    <property type="match status" value="1"/>
</dbReference>
<dbReference type="SMART" id="SM00582">
    <property type="entry name" value="RPR"/>
    <property type="match status" value="1"/>
</dbReference>
<comment type="subcellular location">
    <subcellularLocation>
        <location evidence="2">Membrane</location>
        <location evidence="2">Coated pit</location>
        <topology evidence="2">Peripheral membrane protein</topology>
        <orientation evidence="2">Cytoplasmic side</orientation>
    </subcellularLocation>
    <subcellularLocation>
        <location evidence="1">Membrane</location>
        <topology evidence="1">Multi-pass membrane protein</topology>
    </subcellularLocation>
</comment>
<evidence type="ECO:0000256" key="4">
    <source>
        <dbReference type="ARBA" id="ARBA00022692"/>
    </source>
</evidence>
<dbReference type="InterPro" id="IPR028565">
    <property type="entry name" value="MHD"/>
</dbReference>
<dbReference type="Gene3D" id="1.25.40.90">
    <property type="match status" value="1"/>
</dbReference>
<dbReference type="PROSITE" id="PS00905">
    <property type="entry name" value="GTP1_OBG"/>
    <property type="match status" value="1"/>
</dbReference>
<dbReference type="PRINTS" id="PR00314">
    <property type="entry name" value="CLATHRINADPT"/>
</dbReference>
<sequence length="1223" mass="139635">MSGFSETAMRERLSKLRPQQDCINTLSMWLMHHHRHTDDIVQIWLKEVRKETNSSQIVNLLYIANDVIQNSRKKNPEMAAKFYTVLEPAFRHAAKISGPELDKAMIKTLNVWRDRQIYSEDQLAILDAVIKRRKSSSVNSIVHSHVHAPHVPELFSSSVRFASFFTFFCLLMQFISFYASYYGDLAIWHKIASYSEMIATPQSLDTIKNSAQAKKLLEEIAEAEPLVKDYCQRLADEMLERRNLQKLFDDMITNVRATVDLHERLLKEVRRKEERARSDLAEVSFTRLTVLVVMGIVEKIAEVEREIARTQKNKATEYHLGLLKAKLAKYRQQLLEPVGGKGGSKGDGFDVMKSGDARVAMVGFPSVGKSTLLSTMTSTHSEVAGYEFTTLTCIPGVINYQGANIQLLDLPGIIEGASQGKGRGRQVIAVAKTADIILMMLDAGKSDQQRPLLERELEAVGIRLNKRPPHIYVKQKKVGGVKFTHTVPLTHCNEKMIMTILHEYKIFNADVVFREDATVDEFIDVIQGNRVYIACLYVYNKIDQISIEEVDRLARLPHHVVISCEMNLNMDYLLEKIWEYLALVRVYTKKPGHAPDLEFLCRICSFEGHYIGDVIVLSDDVDFNNHSRCDLSWTVSSPWRGRGLTFSHFQEIRVVLTVSKAALDRERLGIDSCAQEMDDAYPMGPLVPCSYLPDEFIECNVPELLPSAHNETVDAGYCSRFGGQRAEDVEWTWVACRALPCIECRGRRHFFKRMPCIKYTGHFFLSTLLYSVFLGVVAVDRFCLGYSAIAVGKLMTLGGLGVWWIIDIFLLVRTPVVLIGRTSFLHRRCGTVWMAAATRMDSNAAAVFEVLQKLATTMTEYFGKITEDSIRSNFVLIYEILDELIDFGYPQMTDATVLKTYITQAGVRGVTREEQQQITSQVTGQISWRREGIKYRRNELFIDVVECVNLLMNQKGQVLSSNVAGKVLMKCFLSGMPECKFGINDKITLQQSSSRNQTDDASKPARTVVAIDDIQFHQCVRLGKFETDRAISFVPPDGTCELIKYRTTQDIKLPFHVIPLVREVSKSRLELKVVLKAEYKQNLVGQKIEATGFGCGSTLSFRESQVKFNGIIHLIAALRWHYKDACCDRFQSGVMLKILSNDWLVERKCRFLLMWIFWQLEFRHATKRWERPPVSVNFEVPFAPSGFKVRYLKVFESKLNYSDHDVIKWVRYMGRSGLYETRC</sequence>
<evidence type="ECO:0000256" key="5">
    <source>
        <dbReference type="ARBA" id="ARBA00022741"/>
    </source>
</evidence>
<dbReference type="CDD" id="cd01896">
    <property type="entry name" value="DRG"/>
    <property type="match status" value="1"/>
</dbReference>
<dbReference type="InterPro" id="IPR045001">
    <property type="entry name" value="DRG"/>
</dbReference>
<dbReference type="GO" id="GO:0006886">
    <property type="term" value="P:intracellular protein transport"/>
    <property type="evidence" value="ECO:0007669"/>
    <property type="project" value="InterPro"/>
</dbReference>
<evidence type="ECO:0000313" key="16">
    <source>
        <dbReference type="EMBL" id="KAK5979313.1"/>
    </source>
</evidence>
<dbReference type="Gene3D" id="3.30.450.60">
    <property type="match status" value="1"/>
</dbReference>
<evidence type="ECO:0000256" key="3">
    <source>
        <dbReference type="ARBA" id="ARBA00022448"/>
    </source>
</evidence>
<dbReference type="PANTHER" id="PTHR43127">
    <property type="entry name" value="DEVELOPMENTALLY-REGULATED GTP-BINDING PROTEIN 2"/>
    <property type="match status" value="1"/>
</dbReference>
<dbReference type="SUPFAM" id="SSF52540">
    <property type="entry name" value="P-loop containing nucleoside triphosphate hydrolases"/>
    <property type="match status" value="1"/>
</dbReference>
<dbReference type="FunFam" id="3.40.50.300:FF:000740">
    <property type="entry name" value="Putative GTP-binding protein 1"/>
    <property type="match status" value="1"/>
</dbReference>
<feature type="domain" description="MHD" evidence="13">
    <location>
        <begin position="937"/>
        <end position="1222"/>
    </location>
</feature>
<evidence type="ECO:0000256" key="1">
    <source>
        <dbReference type="ARBA" id="ARBA00004141"/>
    </source>
</evidence>
<keyword evidence="3" id="KW-0813">Transport</keyword>
<dbReference type="Pfam" id="PF00928">
    <property type="entry name" value="Adap_comp_sub"/>
    <property type="match status" value="1"/>
</dbReference>
<dbReference type="InterPro" id="IPR001392">
    <property type="entry name" value="Clathrin_mu"/>
</dbReference>
<dbReference type="InterPro" id="IPR006074">
    <property type="entry name" value="GTP1-OBG_CS"/>
</dbReference>
<feature type="domain" description="OBG-type G" evidence="15">
    <location>
        <begin position="357"/>
        <end position="582"/>
    </location>
</feature>
<dbReference type="InterPro" id="IPR031167">
    <property type="entry name" value="G_OBG"/>
</dbReference>
<evidence type="ECO:0000259" key="14">
    <source>
        <dbReference type="PROSITE" id="PS51391"/>
    </source>
</evidence>
<dbReference type="SUPFAM" id="SSF49447">
    <property type="entry name" value="Second domain of Mu2 adaptin subunit (ap50) of ap2 adaptor"/>
    <property type="match status" value="1"/>
</dbReference>
<feature type="coiled-coil region" evidence="11">
    <location>
        <begin position="259"/>
        <end position="313"/>
    </location>
</feature>
<dbReference type="Gene3D" id="6.10.140.1070">
    <property type="match status" value="2"/>
</dbReference>
<dbReference type="InterPro" id="IPR008942">
    <property type="entry name" value="ENTH_VHS"/>
</dbReference>
<keyword evidence="8" id="KW-0342">GTP-binding</keyword>
<dbReference type="CDD" id="cd17002">
    <property type="entry name" value="CID_RPRD1"/>
    <property type="match status" value="1"/>
</dbReference>
<evidence type="ECO:0000256" key="6">
    <source>
        <dbReference type="ARBA" id="ARBA00022927"/>
    </source>
</evidence>
<dbReference type="InterPro" id="IPR027417">
    <property type="entry name" value="P-loop_NTPase"/>
</dbReference>
<dbReference type="AlphaFoldDB" id="A0AAN8G8U3"/>
<feature type="transmembrane region" description="Helical" evidence="12">
    <location>
        <begin position="785"/>
        <end position="812"/>
    </location>
</feature>
<dbReference type="Pfam" id="PF16897">
    <property type="entry name" value="MMR_HSR1_Xtn"/>
    <property type="match status" value="1"/>
</dbReference>
<dbReference type="InterPro" id="IPR032337">
    <property type="entry name" value="RPRD1A/B_C"/>
</dbReference>
<dbReference type="InterPro" id="IPR006569">
    <property type="entry name" value="CID_dom"/>
</dbReference>
<keyword evidence="10" id="KW-0168">Coated pit</keyword>
<dbReference type="GO" id="GO:0005525">
    <property type="term" value="F:GTP binding"/>
    <property type="evidence" value="ECO:0007669"/>
    <property type="project" value="UniProtKB-KW"/>
</dbReference>
<evidence type="ECO:0000259" key="13">
    <source>
        <dbReference type="PROSITE" id="PS51072"/>
    </source>
</evidence>
<dbReference type="InterPro" id="IPR036168">
    <property type="entry name" value="AP2_Mu_C_sf"/>
</dbReference>
<reference evidence="16 17" key="1">
    <citation type="submission" date="2019-10" db="EMBL/GenBank/DDBJ databases">
        <title>Assembly and Annotation for the nematode Trichostrongylus colubriformis.</title>
        <authorList>
            <person name="Martin J."/>
        </authorList>
    </citation>
    <scope>NUCLEOTIDE SEQUENCE [LARGE SCALE GENOMIC DNA]</scope>
    <source>
        <strain evidence="16">G859</strain>
        <tissue evidence="16">Whole worm</tissue>
    </source>
</reference>
<dbReference type="GO" id="GO:0030131">
    <property type="term" value="C:clathrin adaptor complex"/>
    <property type="evidence" value="ECO:0007669"/>
    <property type="project" value="InterPro"/>
</dbReference>
<dbReference type="InterPro" id="IPR007829">
    <property type="entry name" value="TM2"/>
</dbReference>